<organism evidence="2 3">
    <name type="scientific">Microbispora oryzae</name>
    <dbReference type="NCBI Taxonomy" id="2806554"/>
    <lineage>
        <taxon>Bacteria</taxon>
        <taxon>Bacillati</taxon>
        <taxon>Actinomycetota</taxon>
        <taxon>Actinomycetes</taxon>
        <taxon>Streptosporangiales</taxon>
        <taxon>Streptosporangiaceae</taxon>
        <taxon>Microbispora</taxon>
    </lineage>
</organism>
<dbReference type="InterPro" id="IPR036388">
    <property type="entry name" value="WH-like_DNA-bd_sf"/>
</dbReference>
<dbReference type="CDD" id="cd06170">
    <property type="entry name" value="LuxR_C_like"/>
    <property type="match status" value="1"/>
</dbReference>
<dbReference type="PANTHER" id="PTHR47691">
    <property type="entry name" value="REGULATOR-RELATED"/>
    <property type="match status" value="1"/>
</dbReference>
<dbReference type="Gene3D" id="1.25.40.10">
    <property type="entry name" value="Tetratricopeptide repeat domain"/>
    <property type="match status" value="2"/>
</dbReference>
<dbReference type="PROSITE" id="PS50043">
    <property type="entry name" value="HTH_LUXR_2"/>
    <property type="match status" value="1"/>
</dbReference>
<dbReference type="InterPro" id="IPR000792">
    <property type="entry name" value="Tscrpt_reg_LuxR_C"/>
</dbReference>
<dbReference type="PRINTS" id="PR00364">
    <property type="entry name" value="DISEASERSIST"/>
</dbReference>
<dbReference type="Proteomes" id="UP000674234">
    <property type="component" value="Unassembled WGS sequence"/>
</dbReference>
<sequence>MEGSIPPEAGNLPAALTGLVGRVRELELLTSLLRATRLITLTGTGGSGKTRLALALAETCRREFGDGAWWVDLAGTTECDQVATAVAAALGVPRSPGEDADATLARHLRSRTALVVLDNCEQVVTACAVLITRLLTSCPGLTVAATSREVIGVPGETVYRLGGLRLPDPGDEAGGAESVDLFVQRAGKADPGFQMTPARAAAVVRLCRRLDGLPLAIELAAARVGVLGVADIADRLDQDIAILRHPSRTAPARHQTLRATLDWSHRLLTGPEQIVFRRLAAFRGTFSLAAAEVVGAGRGVDRALVVDLVAGLVDKSLVLAAGQGAEHRYWMLETIRQYGERKLAESGEQDEVHGAHADFYVGLAERARAGLEGPGQARWLERVELEHDNVRAVLRRDPPARPDARARTTALLWPFWYRRGYYHEARAWLEQVTEADDASGARELRAENLTGAGVLAFLQCDYPVAGERLSKARALYEEVGDLVGLAGTLQRLGSIAREEGRYDDSRRLHEESMGIWAEVGDDAGVAASLDYLGFTAWLEGDAERALDLCDRAVAVFRALGRQQETAAALVNLGVAVRLTGEDGHSAAILRRSLDISRKIGYREGVAWALHELALAVEGEDRAAAAEMLRESLMTHVALGDRWRVASVVESIAEIVVAPADPARAVALLAASDVLRRELGVPVPPAERPALDACVERLRTELGPGGFAVAWEGGERMRRMTLDGLAAAATLPVGADLPPRPFDDLGLTTRELAVLRLVSQGMTNREIALELHISTGTAGVHVSNILRKLGVSSRIQAAAVARSLGAEDPGP</sequence>
<dbReference type="PANTHER" id="PTHR47691:SF3">
    <property type="entry name" value="HTH-TYPE TRANSCRIPTIONAL REGULATOR RV0890C-RELATED"/>
    <property type="match status" value="1"/>
</dbReference>
<protein>
    <submittedName>
        <fullName evidence="2">Tetratricopeptide repeat protein</fullName>
    </submittedName>
</protein>
<dbReference type="Pfam" id="PF00196">
    <property type="entry name" value="GerE"/>
    <property type="match status" value="1"/>
</dbReference>
<dbReference type="Pfam" id="PF13424">
    <property type="entry name" value="TPR_12"/>
    <property type="match status" value="1"/>
</dbReference>
<dbReference type="EMBL" id="JAFCNB010000015">
    <property type="protein sequence ID" value="MBP2706910.1"/>
    <property type="molecule type" value="Genomic_DNA"/>
</dbReference>
<comment type="caution">
    <text evidence="2">The sequence shown here is derived from an EMBL/GenBank/DDBJ whole genome shotgun (WGS) entry which is preliminary data.</text>
</comment>
<accession>A0A940WJR0</accession>
<dbReference type="SUPFAM" id="SSF48452">
    <property type="entry name" value="TPR-like"/>
    <property type="match status" value="2"/>
</dbReference>
<dbReference type="InterPro" id="IPR011990">
    <property type="entry name" value="TPR-like_helical_dom_sf"/>
</dbReference>
<evidence type="ECO:0000259" key="1">
    <source>
        <dbReference type="PROSITE" id="PS50043"/>
    </source>
</evidence>
<dbReference type="SMART" id="SM00421">
    <property type="entry name" value="HTH_LUXR"/>
    <property type="match status" value="1"/>
</dbReference>
<dbReference type="InterPro" id="IPR049945">
    <property type="entry name" value="AAA_22"/>
</dbReference>
<dbReference type="InterPro" id="IPR058852">
    <property type="entry name" value="HTH_77"/>
</dbReference>
<gene>
    <name evidence="2" type="ORF">JOL79_24180</name>
</gene>
<dbReference type="GO" id="GO:0016887">
    <property type="term" value="F:ATP hydrolysis activity"/>
    <property type="evidence" value="ECO:0007669"/>
    <property type="project" value="InterPro"/>
</dbReference>
<dbReference type="Pfam" id="PF13401">
    <property type="entry name" value="AAA_22"/>
    <property type="match status" value="1"/>
</dbReference>
<dbReference type="InterPro" id="IPR016032">
    <property type="entry name" value="Sig_transdc_resp-reg_C-effctor"/>
</dbReference>
<dbReference type="InterPro" id="IPR027417">
    <property type="entry name" value="P-loop_NTPase"/>
</dbReference>
<dbReference type="GO" id="GO:0003677">
    <property type="term" value="F:DNA binding"/>
    <property type="evidence" value="ECO:0007669"/>
    <property type="project" value="InterPro"/>
</dbReference>
<dbReference type="Pfam" id="PF25872">
    <property type="entry name" value="HTH_77"/>
    <property type="match status" value="1"/>
</dbReference>
<dbReference type="RefSeq" id="WP_210158191.1">
    <property type="nucleotide sequence ID" value="NZ_JAFCNB010000015.1"/>
</dbReference>
<dbReference type="SUPFAM" id="SSF46894">
    <property type="entry name" value="C-terminal effector domain of the bipartite response regulators"/>
    <property type="match status" value="1"/>
</dbReference>
<dbReference type="PRINTS" id="PR00038">
    <property type="entry name" value="HTHLUXR"/>
</dbReference>
<keyword evidence="3" id="KW-1185">Reference proteome</keyword>
<name>A0A940WJR0_9ACTN</name>
<evidence type="ECO:0000313" key="3">
    <source>
        <dbReference type="Proteomes" id="UP000674234"/>
    </source>
</evidence>
<dbReference type="GO" id="GO:0006355">
    <property type="term" value="P:regulation of DNA-templated transcription"/>
    <property type="evidence" value="ECO:0007669"/>
    <property type="project" value="InterPro"/>
</dbReference>
<proteinExistence type="predicted"/>
<dbReference type="Gene3D" id="3.40.50.300">
    <property type="entry name" value="P-loop containing nucleotide triphosphate hydrolases"/>
    <property type="match status" value="1"/>
</dbReference>
<dbReference type="Gene3D" id="1.10.10.10">
    <property type="entry name" value="Winged helix-like DNA-binding domain superfamily/Winged helix DNA-binding domain"/>
    <property type="match status" value="1"/>
</dbReference>
<feature type="domain" description="HTH luxR-type" evidence="1">
    <location>
        <begin position="739"/>
        <end position="804"/>
    </location>
</feature>
<reference evidence="2" key="1">
    <citation type="submission" date="2021-02" db="EMBL/GenBank/DDBJ databases">
        <title>Draft genome sequence of Microbispora sp. RL4-1S isolated from rice leaves in Thailand.</title>
        <authorList>
            <person name="Muangham S."/>
            <person name="Duangmal K."/>
        </authorList>
    </citation>
    <scope>NUCLEOTIDE SEQUENCE</scope>
    <source>
        <strain evidence="2">RL4-1S</strain>
    </source>
</reference>
<evidence type="ECO:0000313" key="2">
    <source>
        <dbReference type="EMBL" id="MBP2706910.1"/>
    </source>
</evidence>
<dbReference type="SUPFAM" id="SSF52540">
    <property type="entry name" value="P-loop containing nucleoside triphosphate hydrolases"/>
    <property type="match status" value="1"/>
</dbReference>
<dbReference type="AlphaFoldDB" id="A0A940WJR0"/>